<feature type="transmembrane region" description="Helical" evidence="1">
    <location>
        <begin position="96"/>
        <end position="113"/>
    </location>
</feature>
<keyword evidence="3" id="KW-1185">Reference proteome</keyword>
<evidence type="ECO:0000313" key="3">
    <source>
        <dbReference type="Proteomes" id="UP000230842"/>
    </source>
</evidence>
<accession>A0A2M9BG56</accession>
<name>A0A2M9BG56_9ACTN</name>
<dbReference type="EMBL" id="PGEZ01000001">
    <property type="protein sequence ID" value="PJJ56937.1"/>
    <property type="molecule type" value="Genomic_DNA"/>
</dbReference>
<reference evidence="2 3" key="1">
    <citation type="submission" date="2017-11" db="EMBL/GenBank/DDBJ databases">
        <title>Genomic Encyclopedia of Archaeal and Bacterial Type Strains, Phase II (KMG-II): From Individual Species to Whole Genera.</title>
        <authorList>
            <person name="Goeker M."/>
        </authorList>
    </citation>
    <scope>NUCLEOTIDE SEQUENCE [LARGE SCALE GENOMIC DNA]</scope>
    <source>
        <strain evidence="2 3">DSM 27763</strain>
    </source>
</reference>
<sequence length="114" mass="12196">MDWLLRILLVIHLLSWAFVVGAWLSRLRAPVPIAKGVSHAAATALLTGLLMVGVREMDDLEVNNAKIAVKLVVAIVVTVLAFVAQRRNDKAPVGMAHAIGGLATVNVLIAVLWT</sequence>
<dbReference type="Proteomes" id="UP000230842">
    <property type="component" value="Unassembled WGS sequence"/>
</dbReference>
<organism evidence="2 3">
    <name type="scientific">Mumia flava</name>
    <dbReference type="NCBI Taxonomy" id="1348852"/>
    <lineage>
        <taxon>Bacteria</taxon>
        <taxon>Bacillati</taxon>
        <taxon>Actinomycetota</taxon>
        <taxon>Actinomycetes</taxon>
        <taxon>Propionibacteriales</taxon>
        <taxon>Nocardioidaceae</taxon>
        <taxon>Mumia</taxon>
    </lineage>
</organism>
<proteinExistence type="predicted"/>
<feature type="transmembrane region" description="Helical" evidence="1">
    <location>
        <begin position="6"/>
        <end position="24"/>
    </location>
</feature>
<dbReference type="AlphaFoldDB" id="A0A2M9BG56"/>
<gene>
    <name evidence="2" type="ORF">CLV56_1155</name>
</gene>
<feature type="transmembrane region" description="Helical" evidence="1">
    <location>
        <begin position="36"/>
        <end position="55"/>
    </location>
</feature>
<keyword evidence="1" id="KW-0812">Transmembrane</keyword>
<keyword evidence="1" id="KW-1133">Transmembrane helix</keyword>
<evidence type="ECO:0008006" key="4">
    <source>
        <dbReference type="Google" id="ProtNLM"/>
    </source>
</evidence>
<comment type="caution">
    <text evidence="2">The sequence shown here is derived from an EMBL/GenBank/DDBJ whole genome shotgun (WGS) entry which is preliminary data.</text>
</comment>
<evidence type="ECO:0000313" key="2">
    <source>
        <dbReference type="EMBL" id="PJJ56937.1"/>
    </source>
</evidence>
<feature type="transmembrane region" description="Helical" evidence="1">
    <location>
        <begin position="67"/>
        <end position="84"/>
    </location>
</feature>
<keyword evidence="1" id="KW-0472">Membrane</keyword>
<protein>
    <recommendedName>
        <fullName evidence="4">Integral membrane protein</fullName>
    </recommendedName>
</protein>
<evidence type="ECO:0000256" key="1">
    <source>
        <dbReference type="SAM" id="Phobius"/>
    </source>
</evidence>